<organism evidence="1">
    <name type="scientific">bioreactor metagenome</name>
    <dbReference type="NCBI Taxonomy" id="1076179"/>
    <lineage>
        <taxon>unclassified sequences</taxon>
        <taxon>metagenomes</taxon>
        <taxon>ecological metagenomes</taxon>
    </lineage>
</organism>
<evidence type="ECO:0000313" key="1">
    <source>
        <dbReference type="EMBL" id="MPN19209.1"/>
    </source>
</evidence>
<proteinExistence type="predicted"/>
<dbReference type="EMBL" id="VSSQ01066721">
    <property type="protein sequence ID" value="MPN19209.1"/>
    <property type="molecule type" value="Genomic_DNA"/>
</dbReference>
<name>A0A645G008_9ZZZZ</name>
<reference evidence="1" key="1">
    <citation type="submission" date="2019-08" db="EMBL/GenBank/DDBJ databases">
        <authorList>
            <person name="Kucharzyk K."/>
            <person name="Murdoch R.W."/>
            <person name="Higgins S."/>
            <person name="Loffler F."/>
        </authorList>
    </citation>
    <scope>NUCLEOTIDE SEQUENCE</scope>
</reference>
<sequence>MPAVIADDEAWRLLALSGGTPLALFGEWESGPQLGRWRLLSAWQHDAHSQALSPIWQNQGEMR</sequence>
<protein>
    <submittedName>
        <fullName evidence="1">Uncharacterized protein</fullName>
    </submittedName>
</protein>
<accession>A0A645G008</accession>
<comment type="caution">
    <text evidence="1">The sequence shown here is derived from an EMBL/GenBank/DDBJ whole genome shotgun (WGS) entry which is preliminary data.</text>
</comment>
<dbReference type="AlphaFoldDB" id="A0A645G008"/>
<gene>
    <name evidence="1" type="ORF">SDC9_166575</name>
</gene>